<dbReference type="GO" id="GO:0000288">
    <property type="term" value="P:nuclear-transcribed mRNA catabolic process, deadenylation-dependent decay"/>
    <property type="evidence" value="ECO:0000318"/>
    <property type="project" value="GO_Central"/>
</dbReference>
<accession>I1H1R4</accession>
<name>I1H1R4_BRADI</name>
<keyword evidence="9" id="KW-0540">Nuclease</keyword>
<dbReference type="InterPro" id="IPR006941">
    <property type="entry name" value="RNase_CAF1"/>
</dbReference>
<dbReference type="eggNOG" id="KOG0304">
    <property type="taxonomic scope" value="Eukaryota"/>
</dbReference>
<keyword evidence="8" id="KW-0963">Cytoplasm</keyword>
<evidence type="ECO:0000256" key="18">
    <source>
        <dbReference type="SAM" id="MobiDB-lite"/>
    </source>
</evidence>
<dbReference type="GO" id="GO:0004535">
    <property type="term" value="F:poly(A)-specific ribonuclease activity"/>
    <property type="evidence" value="ECO:0000318"/>
    <property type="project" value="GO_Central"/>
</dbReference>
<dbReference type="GO" id="GO:0000932">
    <property type="term" value="C:P-body"/>
    <property type="evidence" value="ECO:0000318"/>
    <property type="project" value="GO_Central"/>
</dbReference>
<evidence type="ECO:0000313" key="21">
    <source>
        <dbReference type="Proteomes" id="UP000008810"/>
    </source>
</evidence>
<dbReference type="InterPro" id="IPR012337">
    <property type="entry name" value="RNaseH-like_sf"/>
</dbReference>
<evidence type="ECO:0000256" key="3">
    <source>
        <dbReference type="ARBA" id="ARBA00004123"/>
    </source>
</evidence>
<dbReference type="Gramene" id="PNT76674">
    <property type="protein sequence ID" value="PNT76674"/>
    <property type="gene ID" value="BRADI_1g51370v3"/>
</dbReference>
<keyword evidence="13" id="KW-0694">RNA-binding</keyword>
<dbReference type="Gene3D" id="3.30.420.10">
    <property type="entry name" value="Ribonuclease H-like superfamily/Ribonuclease H"/>
    <property type="match status" value="1"/>
</dbReference>
<keyword evidence="11" id="KW-0378">Hydrolase</keyword>
<dbReference type="GO" id="GO:0005634">
    <property type="term" value="C:nucleus"/>
    <property type="evidence" value="ECO:0007669"/>
    <property type="project" value="UniProtKB-SubCell"/>
</dbReference>
<comment type="subcellular location">
    <subcellularLocation>
        <location evidence="4">Cytoplasm</location>
    </subcellularLocation>
    <subcellularLocation>
        <location evidence="3">Nucleus</location>
    </subcellularLocation>
</comment>
<dbReference type="InterPro" id="IPR036397">
    <property type="entry name" value="RNaseH_sf"/>
</dbReference>
<evidence type="ECO:0000256" key="8">
    <source>
        <dbReference type="ARBA" id="ARBA00022490"/>
    </source>
</evidence>
<comment type="catalytic activity">
    <reaction evidence="1">
        <text>Exonucleolytic cleavage of poly(A) to 5'-AMP.</text>
        <dbReference type="EC" id="3.1.13.4"/>
    </reaction>
</comment>
<comment type="cofactor">
    <cofactor evidence="2">
        <name>a divalent metal cation</name>
        <dbReference type="ChEBI" id="CHEBI:60240"/>
    </cofactor>
</comment>
<evidence type="ECO:0000256" key="5">
    <source>
        <dbReference type="ARBA" id="ARBA00008372"/>
    </source>
</evidence>
<dbReference type="SUPFAM" id="SSF53098">
    <property type="entry name" value="Ribonuclease H-like"/>
    <property type="match status" value="1"/>
</dbReference>
<proteinExistence type="inferred from homology"/>
<evidence type="ECO:0000256" key="6">
    <source>
        <dbReference type="ARBA" id="ARBA00011757"/>
    </source>
</evidence>
<feature type="region of interest" description="Disordered" evidence="18">
    <location>
        <begin position="1"/>
        <end position="31"/>
    </location>
</feature>
<keyword evidence="10" id="KW-0479">Metal-binding</keyword>
<keyword evidence="15" id="KW-0804">Transcription</keyword>
<evidence type="ECO:0000256" key="7">
    <source>
        <dbReference type="ARBA" id="ARBA00012161"/>
    </source>
</evidence>
<reference evidence="19 20" key="1">
    <citation type="journal article" date="2010" name="Nature">
        <title>Genome sequencing and analysis of the model grass Brachypodium distachyon.</title>
        <authorList>
            <consortium name="International Brachypodium Initiative"/>
        </authorList>
    </citation>
    <scope>NUCLEOTIDE SEQUENCE [LARGE SCALE GENOMIC DNA]</scope>
    <source>
        <strain evidence="19 20">Bd21</strain>
    </source>
</reference>
<dbReference type="HOGENOM" id="CLU_027974_1_2_1"/>
<dbReference type="GO" id="GO:0030015">
    <property type="term" value="C:CCR4-NOT core complex"/>
    <property type="evidence" value="ECO:0000318"/>
    <property type="project" value="GO_Central"/>
</dbReference>
<dbReference type="GO" id="GO:0046872">
    <property type="term" value="F:metal ion binding"/>
    <property type="evidence" value="ECO:0007669"/>
    <property type="project" value="UniProtKB-KW"/>
</dbReference>
<evidence type="ECO:0000256" key="11">
    <source>
        <dbReference type="ARBA" id="ARBA00022801"/>
    </source>
</evidence>
<dbReference type="STRING" id="15368.I1H1R4"/>
<comment type="subunit">
    <text evidence="6">Component of the CCR4-NOT complex, at least composed of CRR4 and CAF1 proteins.</text>
</comment>
<evidence type="ECO:0000313" key="19">
    <source>
        <dbReference type="EMBL" id="PNT76674.1"/>
    </source>
</evidence>
<protein>
    <recommendedName>
        <fullName evidence="7">poly(A)-specific ribonuclease</fullName>
        <ecNumber evidence="7">3.1.13.4</ecNumber>
    </recommendedName>
</protein>
<dbReference type="EMBL" id="CM000880">
    <property type="protein sequence ID" value="PNT76674.1"/>
    <property type="molecule type" value="Genomic_DNA"/>
</dbReference>
<keyword evidence="16" id="KW-0539">Nucleus</keyword>
<evidence type="ECO:0000256" key="1">
    <source>
        <dbReference type="ARBA" id="ARBA00001663"/>
    </source>
</evidence>
<evidence type="ECO:0000256" key="14">
    <source>
        <dbReference type="ARBA" id="ARBA00023015"/>
    </source>
</evidence>
<evidence type="ECO:0000256" key="15">
    <source>
        <dbReference type="ARBA" id="ARBA00023163"/>
    </source>
</evidence>
<evidence type="ECO:0000256" key="10">
    <source>
        <dbReference type="ARBA" id="ARBA00022723"/>
    </source>
</evidence>
<dbReference type="EnsemblPlants" id="PNT76674">
    <property type="protein sequence ID" value="PNT76674"/>
    <property type="gene ID" value="BRADI_1g51370v3"/>
</dbReference>
<evidence type="ECO:0000256" key="17">
    <source>
        <dbReference type="ARBA" id="ARBA00025148"/>
    </source>
</evidence>
<dbReference type="AlphaFoldDB" id="I1H1R4"/>
<gene>
    <name evidence="19" type="ORF">BRADI_1g51370v3</name>
</gene>
<dbReference type="Proteomes" id="UP000008810">
    <property type="component" value="Chromosome 1"/>
</dbReference>
<dbReference type="OMA" id="WQFNFAG"/>
<dbReference type="EC" id="3.1.13.4" evidence="7"/>
<evidence type="ECO:0000256" key="16">
    <source>
        <dbReference type="ARBA" id="ARBA00023242"/>
    </source>
</evidence>
<dbReference type="GO" id="GO:0003723">
    <property type="term" value="F:RNA binding"/>
    <property type="evidence" value="ECO:0007669"/>
    <property type="project" value="UniProtKB-KW"/>
</dbReference>
<evidence type="ECO:0000256" key="13">
    <source>
        <dbReference type="ARBA" id="ARBA00022884"/>
    </source>
</evidence>
<dbReference type="InParanoid" id="I1H1R4"/>
<comment type="similarity">
    <text evidence="5">Belongs to the CAF1 family.</text>
</comment>
<evidence type="ECO:0000256" key="2">
    <source>
        <dbReference type="ARBA" id="ARBA00001968"/>
    </source>
</evidence>
<reference evidence="19" key="2">
    <citation type="submission" date="2017-06" db="EMBL/GenBank/DDBJ databases">
        <title>WGS assembly of Brachypodium distachyon.</title>
        <authorList>
            <consortium name="The International Brachypodium Initiative"/>
            <person name="Lucas S."/>
            <person name="Harmon-Smith M."/>
            <person name="Lail K."/>
            <person name="Tice H."/>
            <person name="Grimwood J."/>
            <person name="Bruce D."/>
            <person name="Barry K."/>
            <person name="Shu S."/>
            <person name="Lindquist E."/>
            <person name="Wang M."/>
            <person name="Pitluck S."/>
            <person name="Vogel J.P."/>
            <person name="Garvin D.F."/>
            <person name="Mockler T.C."/>
            <person name="Schmutz J."/>
            <person name="Rokhsar D."/>
            <person name="Bevan M.W."/>
        </authorList>
    </citation>
    <scope>NUCLEOTIDE SEQUENCE</scope>
    <source>
        <strain evidence="19">Bd21</strain>
    </source>
</reference>
<sequence>MPSFSGDGGPLLLRRPSTHHQNSPRFDSDLHQRRRAPIRLPVHMHPPPAAYHQPLPLPASAKHQHHQQKLTAAIQLQAAASLSSPTIEIREVWKHNLRESLAQIAALLPNYPVICLDTEFPGTIHDDPATPRHLRSAHESYALVRRNADELRHLLQLGLALVGAGGRALPVVWQFNFRGFDPARGDPHSPASIAMLEAHGLDFGRLKAHGIDPRAFADEFNRSGFARMPGLSWVAFSGAYDFAYLAKVLRRGRRLPETLDGFKGLVGRLFGPWVLDVKYIARTCGIRGGLEQVAGALGVERAAGRAHNAGSDSLLTADVLLALIARFFTYVDVRSVYAGAIDGLVV</sequence>
<keyword evidence="12" id="KW-0269">Exonuclease</keyword>
<keyword evidence="14" id="KW-0805">Transcription regulation</keyword>
<comment type="function">
    <text evidence="17">Ubiquitous transcription factor required for a diverse set of processes. It is a component of the CCR4 complex involved in the control of gene expression.</text>
</comment>
<organism evidence="19">
    <name type="scientific">Brachypodium distachyon</name>
    <name type="common">Purple false brome</name>
    <name type="synonym">Trachynia distachya</name>
    <dbReference type="NCBI Taxonomy" id="15368"/>
    <lineage>
        <taxon>Eukaryota</taxon>
        <taxon>Viridiplantae</taxon>
        <taxon>Streptophyta</taxon>
        <taxon>Embryophyta</taxon>
        <taxon>Tracheophyta</taxon>
        <taxon>Spermatophyta</taxon>
        <taxon>Magnoliopsida</taxon>
        <taxon>Liliopsida</taxon>
        <taxon>Poales</taxon>
        <taxon>Poaceae</taxon>
        <taxon>BOP clade</taxon>
        <taxon>Pooideae</taxon>
        <taxon>Stipodae</taxon>
        <taxon>Brachypodieae</taxon>
        <taxon>Brachypodium</taxon>
    </lineage>
</organism>
<dbReference type="FunCoup" id="I1H1R4">
    <property type="interactions" value="3"/>
</dbReference>
<evidence type="ECO:0000313" key="20">
    <source>
        <dbReference type="EnsemblPlants" id="PNT76674"/>
    </source>
</evidence>
<evidence type="ECO:0000256" key="9">
    <source>
        <dbReference type="ARBA" id="ARBA00022722"/>
    </source>
</evidence>
<dbReference type="Pfam" id="PF04857">
    <property type="entry name" value="CAF1"/>
    <property type="match status" value="1"/>
</dbReference>
<evidence type="ECO:0000256" key="12">
    <source>
        <dbReference type="ARBA" id="ARBA00022839"/>
    </source>
</evidence>
<dbReference type="InterPro" id="IPR039637">
    <property type="entry name" value="CNOT7/CNOT8/Pop2"/>
</dbReference>
<evidence type="ECO:0000256" key="4">
    <source>
        <dbReference type="ARBA" id="ARBA00004496"/>
    </source>
</evidence>
<dbReference type="OrthoDB" id="696953at2759"/>
<dbReference type="PANTHER" id="PTHR10797">
    <property type="entry name" value="CCR4-NOT TRANSCRIPTION COMPLEX SUBUNIT"/>
    <property type="match status" value="1"/>
</dbReference>
<keyword evidence="21" id="KW-1185">Reference proteome</keyword>
<reference evidence="20" key="3">
    <citation type="submission" date="2018-08" db="UniProtKB">
        <authorList>
            <consortium name="EnsemblPlants"/>
        </authorList>
    </citation>
    <scope>IDENTIFICATION</scope>
    <source>
        <strain evidence="20">cv. Bd21</strain>
    </source>
</reference>